<dbReference type="Gene3D" id="3.90.550.10">
    <property type="entry name" value="Spore Coat Polysaccharide Biosynthesis Protein SpsA, Chain A"/>
    <property type="match status" value="1"/>
</dbReference>
<name>A0A382MQI1_9ZZZZ</name>
<dbReference type="InterPro" id="IPR001173">
    <property type="entry name" value="Glyco_trans_2-like"/>
</dbReference>
<accession>A0A382MQI1</accession>
<dbReference type="GO" id="GO:0016758">
    <property type="term" value="F:hexosyltransferase activity"/>
    <property type="evidence" value="ECO:0007669"/>
    <property type="project" value="UniProtKB-ARBA"/>
</dbReference>
<feature type="non-terminal residue" evidence="2">
    <location>
        <position position="260"/>
    </location>
</feature>
<dbReference type="InterPro" id="IPR029044">
    <property type="entry name" value="Nucleotide-diphossugar_trans"/>
</dbReference>
<dbReference type="Pfam" id="PF00535">
    <property type="entry name" value="Glycos_transf_2"/>
    <property type="match status" value="1"/>
</dbReference>
<evidence type="ECO:0000259" key="1">
    <source>
        <dbReference type="Pfam" id="PF00535"/>
    </source>
</evidence>
<feature type="domain" description="Glycosyltransferase 2-like" evidence="1">
    <location>
        <begin position="8"/>
        <end position="132"/>
    </location>
</feature>
<dbReference type="PANTHER" id="PTHR22916">
    <property type="entry name" value="GLYCOSYLTRANSFERASE"/>
    <property type="match status" value="1"/>
</dbReference>
<reference evidence="2" key="1">
    <citation type="submission" date="2018-05" db="EMBL/GenBank/DDBJ databases">
        <authorList>
            <person name="Lanie J.A."/>
            <person name="Ng W.-L."/>
            <person name="Kazmierczak K.M."/>
            <person name="Andrzejewski T.M."/>
            <person name="Davidsen T.M."/>
            <person name="Wayne K.J."/>
            <person name="Tettelin H."/>
            <person name="Glass J.I."/>
            <person name="Rusch D."/>
            <person name="Podicherti R."/>
            <person name="Tsui H.-C.T."/>
            <person name="Winkler M.E."/>
        </authorList>
    </citation>
    <scope>NUCLEOTIDE SEQUENCE</scope>
</reference>
<dbReference type="PANTHER" id="PTHR22916:SF3">
    <property type="entry name" value="UDP-GLCNAC:BETAGAL BETA-1,3-N-ACETYLGLUCOSAMINYLTRANSFERASE-LIKE PROTEIN 1"/>
    <property type="match status" value="1"/>
</dbReference>
<evidence type="ECO:0000313" key="2">
    <source>
        <dbReference type="EMBL" id="SVC50375.1"/>
    </source>
</evidence>
<dbReference type="EMBL" id="UINC01094816">
    <property type="protein sequence ID" value="SVC50375.1"/>
    <property type="molecule type" value="Genomic_DNA"/>
</dbReference>
<proteinExistence type="predicted"/>
<dbReference type="SUPFAM" id="SSF53448">
    <property type="entry name" value="Nucleotide-diphospho-sugar transferases"/>
    <property type="match status" value="1"/>
</dbReference>
<dbReference type="AlphaFoldDB" id="A0A382MQI1"/>
<protein>
    <recommendedName>
        <fullName evidence="1">Glycosyltransferase 2-like domain-containing protein</fullName>
    </recommendedName>
</protein>
<sequence length="260" mass="30296">MIKTPKISVVMSVYNGEKWLNEAVDSILNQTFKDFEFIIINDGSNDQTYTILNSYNDKRLRIINHESNRGLITRLNEGLDQSNGEYIARMDADDISLPERFKIQIDFLESNPDIGICGTSLNVFYSPSKKDNWIPPTDHDSIMCKMLFVSVIYHPTVMMRSSLLNEHSLKYDKNMKHVEDYDFWVRCGERFKLANINNVLVKRRMHDNRIGIIHKKHQLKGSNQIRVNQLKKLDIIPSESEVISHQRIAINQQNLQKSQL</sequence>
<gene>
    <name evidence="2" type="ORF">METZ01_LOCUS303229</name>
</gene>
<organism evidence="2">
    <name type="scientific">marine metagenome</name>
    <dbReference type="NCBI Taxonomy" id="408172"/>
    <lineage>
        <taxon>unclassified sequences</taxon>
        <taxon>metagenomes</taxon>
        <taxon>ecological metagenomes</taxon>
    </lineage>
</organism>